<dbReference type="Proteomes" id="UP000472335">
    <property type="component" value="Unassembled WGS sequence"/>
</dbReference>
<evidence type="ECO:0000313" key="4">
    <source>
        <dbReference type="EMBL" id="NGO15280.1"/>
    </source>
</evidence>
<keyword evidence="1" id="KW-0732">Signal</keyword>
<accession>A0A6G4VNA8</accession>
<comment type="caution">
    <text evidence="4">The sequence shown here is derived from an EMBL/GenBank/DDBJ whole genome shotgun (WGS) entry which is preliminary data.</text>
</comment>
<dbReference type="Gene3D" id="3.40.190.10">
    <property type="entry name" value="Periplasmic binding protein-like II"/>
    <property type="match status" value="2"/>
</dbReference>
<organism evidence="4 5">
    <name type="scientific">Streptomyces scabichelini</name>
    <dbReference type="NCBI Taxonomy" id="2711217"/>
    <lineage>
        <taxon>Bacteria</taxon>
        <taxon>Bacillati</taxon>
        <taxon>Actinomycetota</taxon>
        <taxon>Actinomycetes</taxon>
        <taxon>Kitasatosporales</taxon>
        <taxon>Streptomycetaceae</taxon>
        <taxon>Streptomyces</taxon>
    </lineage>
</organism>
<dbReference type="Pfam" id="PF00497">
    <property type="entry name" value="SBP_bac_3"/>
    <property type="match status" value="1"/>
</dbReference>
<dbReference type="SUPFAM" id="SSF53850">
    <property type="entry name" value="Periplasmic binding protein-like II"/>
    <property type="match status" value="1"/>
</dbReference>
<dbReference type="AlphaFoldDB" id="A0A6G4VNA8"/>
<dbReference type="RefSeq" id="WP_165270439.1">
    <property type="nucleotide sequence ID" value="NZ_JAAKZY010000352.1"/>
</dbReference>
<gene>
    <name evidence="4" type="ORF">G5C60_48800</name>
</gene>
<evidence type="ECO:0000259" key="3">
    <source>
        <dbReference type="SMART" id="SM00062"/>
    </source>
</evidence>
<proteinExistence type="predicted"/>
<dbReference type="PANTHER" id="PTHR35936">
    <property type="entry name" value="MEMBRANE-BOUND LYTIC MUREIN TRANSGLYCOSYLASE F"/>
    <property type="match status" value="1"/>
</dbReference>
<name>A0A6G4VNA8_9ACTN</name>
<feature type="domain" description="Solute-binding protein family 3/N-terminal" evidence="3">
    <location>
        <begin position="65"/>
        <end position="304"/>
    </location>
</feature>
<dbReference type="PROSITE" id="PS51257">
    <property type="entry name" value="PROKAR_LIPOPROTEIN"/>
    <property type="match status" value="1"/>
</dbReference>
<dbReference type="InterPro" id="IPR001638">
    <property type="entry name" value="Solute-binding_3/MltF_N"/>
</dbReference>
<evidence type="ECO:0000256" key="1">
    <source>
        <dbReference type="ARBA" id="ARBA00022729"/>
    </source>
</evidence>
<feature type="region of interest" description="Disordered" evidence="2">
    <location>
        <begin position="36"/>
        <end position="55"/>
    </location>
</feature>
<protein>
    <submittedName>
        <fullName evidence="4">ABC transporter substrate-binding protein</fullName>
    </submittedName>
</protein>
<evidence type="ECO:0000256" key="2">
    <source>
        <dbReference type="SAM" id="MobiDB-lite"/>
    </source>
</evidence>
<dbReference type="SMART" id="SM00062">
    <property type="entry name" value="PBPb"/>
    <property type="match status" value="1"/>
</dbReference>
<reference evidence="4 5" key="1">
    <citation type="submission" date="2020-02" db="EMBL/GenBank/DDBJ databases">
        <title>Whole-genome analyses of novel actinobacteria.</title>
        <authorList>
            <person name="Sahin N."/>
            <person name="Gencbay T."/>
        </authorList>
    </citation>
    <scope>NUCLEOTIDE SEQUENCE [LARGE SCALE GENOMIC DNA]</scope>
    <source>
        <strain evidence="4 5">HC44</strain>
    </source>
</reference>
<dbReference type="EMBL" id="JAAKZY010000352">
    <property type="protein sequence ID" value="NGO15280.1"/>
    <property type="molecule type" value="Genomic_DNA"/>
</dbReference>
<sequence>MTASSTRRTTAAHSRTAAVGAIAVAGALLLAGCGDQTKDKDASTSETSAAPLADQLPKEIRDAGVIKVGSDIAYAPVEFKDDSGKTVGIDPDLADAMGKQLGVKFEFENGTFDTLLTGLRSKRYDIAMSAMTDTKDRQEGIDSDTGKKVGEGVDFVDYFTAGVSLYTPKGKTQNIKTWDDLCGKKIVVQRATISEDLAKEQAKKCGTNKLSIEAFDNDQQAQTRLRSGGADVGSSDFPVAAYAVKTSGGGKDFELVGEQVEAAPYGIAVAKPNTELRDALKAAMDAIIKNGEYDKVIAKWGVQAGAVKEAIVNGGK</sequence>
<keyword evidence="5" id="KW-1185">Reference proteome</keyword>
<dbReference type="PANTHER" id="PTHR35936:SF17">
    <property type="entry name" value="ARGININE-BINDING EXTRACELLULAR PROTEIN ARTP"/>
    <property type="match status" value="1"/>
</dbReference>
<evidence type="ECO:0000313" key="5">
    <source>
        <dbReference type="Proteomes" id="UP000472335"/>
    </source>
</evidence>
<dbReference type="CDD" id="cd01004">
    <property type="entry name" value="PBP2_MidA_like"/>
    <property type="match status" value="1"/>
</dbReference>